<feature type="compositionally biased region" description="Basic and acidic residues" evidence="1">
    <location>
        <begin position="121"/>
        <end position="138"/>
    </location>
</feature>
<proteinExistence type="predicted"/>
<organism evidence="2 3">
    <name type="scientific">Ranitomeya imitator</name>
    <name type="common">mimic poison frog</name>
    <dbReference type="NCBI Taxonomy" id="111125"/>
    <lineage>
        <taxon>Eukaryota</taxon>
        <taxon>Metazoa</taxon>
        <taxon>Chordata</taxon>
        <taxon>Craniata</taxon>
        <taxon>Vertebrata</taxon>
        <taxon>Euteleostomi</taxon>
        <taxon>Amphibia</taxon>
        <taxon>Batrachia</taxon>
        <taxon>Anura</taxon>
        <taxon>Neobatrachia</taxon>
        <taxon>Hyloidea</taxon>
        <taxon>Dendrobatidae</taxon>
        <taxon>Dendrobatinae</taxon>
        <taxon>Ranitomeya</taxon>
    </lineage>
</organism>
<feature type="region of interest" description="Disordered" evidence="1">
    <location>
        <begin position="96"/>
        <end position="138"/>
    </location>
</feature>
<accession>A0ABN9L7W3</accession>
<protein>
    <submittedName>
        <fullName evidence="2">Uncharacterized protein</fullName>
    </submittedName>
</protein>
<reference evidence="2" key="1">
    <citation type="submission" date="2023-07" db="EMBL/GenBank/DDBJ databases">
        <authorList>
            <person name="Stuckert A."/>
        </authorList>
    </citation>
    <scope>NUCLEOTIDE SEQUENCE</scope>
</reference>
<comment type="caution">
    <text evidence="2">The sequence shown here is derived from an EMBL/GenBank/DDBJ whole genome shotgun (WGS) entry which is preliminary data.</text>
</comment>
<evidence type="ECO:0000313" key="3">
    <source>
        <dbReference type="Proteomes" id="UP001176940"/>
    </source>
</evidence>
<evidence type="ECO:0000256" key="1">
    <source>
        <dbReference type="SAM" id="MobiDB-lite"/>
    </source>
</evidence>
<name>A0ABN9L7W3_9NEOB</name>
<keyword evidence="3" id="KW-1185">Reference proteome</keyword>
<gene>
    <name evidence="2" type="ORF">RIMI_LOCUS5073784</name>
</gene>
<evidence type="ECO:0000313" key="2">
    <source>
        <dbReference type="EMBL" id="CAJ0932426.1"/>
    </source>
</evidence>
<sequence length="138" mass="15477">MFTLVTGIVGRWRAVCVTALQRRCSDRHRCRYRCSVAKCEAFVNERNLFYWRAKLYLELVTATIRPSIRIMQVLHSVYSLLILLPLCILADDDPTQPQKNPCANWMGGAPGYPGHNGLPGRDGKDGNDGVKGERGEQG</sequence>
<dbReference type="EMBL" id="CAUEEQ010008496">
    <property type="protein sequence ID" value="CAJ0932426.1"/>
    <property type="molecule type" value="Genomic_DNA"/>
</dbReference>
<dbReference type="Proteomes" id="UP001176940">
    <property type="component" value="Unassembled WGS sequence"/>
</dbReference>